<keyword evidence="7" id="KW-0597">Phosphoprotein</keyword>
<dbReference type="Pfam" id="PF25601">
    <property type="entry name" value="AAA_lid_14"/>
    <property type="match status" value="1"/>
</dbReference>
<keyword evidence="5" id="KW-0010">Activator</keyword>
<keyword evidence="11" id="KW-1185">Reference proteome</keyword>
<dbReference type="SMART" id="SM00448">
    <property type="entry name" value="REC"/>
    <property type="match status" value="1"/>
</dbReference>
<dbReference type="Pfam" id="PF00072">
    <property type="entry name" value="Response_reg"/>
    <property type="match status" value="1"/>
</dbReference>
<dbReference type="SUPFAM" id="SSF52540">
    <property type="entry name" value="P-loop containing nucleoside triphosphate hydrolases"/>
    <property type="match status" value="1"/>
</dbReference>
<evidence type="ECO:0000259" key="8">
    <source>
        <dbReference type="PROSITE" id="PS50045"/>
    </source>
</evidence>
<dbReference type="GO" id="GO:0005524">
    <property type="term" value="F:ATP binding"/>
    <property type="evidence" value="ECO:0007669"/>
    <property type="project" value="UniProtKB-KW"/>
</dbReference>
<dbReference type="PROSITE" id="PS50045">
    <property type="entry name" value="SIGMA54_INTERACT_4"/>
    <property type="match status" value="1"/>
</dbReference>
<keyword evidence="4" id="KW-0238">DNA-binding</keyword>
<dbReference type="PATRIC" id="fig|42253.5.peg.4477"/>
<dbReference type="InterPro" id="IPR009057">
    <property type="entry name" value="Homeodomain-like_sf"/>
</dbReference>
<dbReference type="InterPro" id="IPR011006">
    <property type="entry name" value="CheY-like_superfamily"/>
</dbReference>
<keyword evidence="2" id="KW-0067">ATP-binding</keyword>
<evidence type="ECO:0000256" key="2">
    <source>
        <dbReference type="ARBA" id="ARBA00022840"/>
    </source>
</evidence>
<keyword evidence="6" id="KW-0804">Transcription</keyword>
<dbReference type="Gene3D" id="3.40.50.2300">
    <property type="match status" value="1"/>
</dbReference>
<dbReference type="PROSITE" id="PS00688">
    <property type="entry name" value="SIGMA54_INTERACT_3"/>
    <property type="match status" value="1"/>
</dbReference>
<evidence type="ECO:0000256" key="1">
    <source>
        <dbReference type="ARBA" id="ARBA00022741"/>
    </source>
</evidence>
<dbReference type="KEGG" id="nmv:NITMOv2_4539"/>
<dbReference type="SMART" id="SM00382">
    <property type="entry name" value="AAA"/>
    <property type="match status" value="1"/>
</dbReference>
<gene>
    <name evidence="10" type="ORF">NITMOv2_4539</name>
</gene>
<dbReference type="CDD" id="cd00009">
    <property type="entry name" value="AAA"/>
    <property type="match status" value="1"/>
</dbReference>
<dbReference type="AlphaFoldDB" id="A0A0K2GIZ2"/>
<dbReference type="InterPro" id="IPR027417">
    <property type="entry name" value="P-loop_NTPase"/>
</dbReference>
<organism evidence="10 11">
    <name type="scientific">Nitrospira moscoviensis</name>
    <dbReference type="NCBI Taxonomy" id="42253"/>
    <lineage>
        <taxon>Bacteria</taxon>
        <taxon>Pseudomonadati</taxon>
        <taxon>Nitrospirota</taxon>
        <taxon>Nitrospiria</taxon>
        <taxon>Nitrospirales</taxon>
        <taxon>Nitrospiraceae</taxon>
        <taxon>Nitrospira</taxon>
    </lineage>
</organism>
<proteinExistence type="predicted"/>
<dbReference type="InterPro" id="IPR025944">
    <property type="entry name" value="Sigma_54_int_dom_CS"/>
</dbReference>
<name>A0A0K2GIZ2_NITMO</name>
<dbReference type="Pfam" id="PF00158">
    <property type="entry name" value="Sigma54_activat"/>
    <property type="match status" value="1"/>
</dbReference>
<dbReference type="GO" id="GO:0043565">
    <property type="term" value="F:sequence-specific DNA binding"/>
    <property type="evidence" value="ECO:0007669"/>
    <property type="project" value="InterPro"/>
</dbReference>
<dbReference type="SUPFAM" id="SSF46689">
    <property type="entry name" value="Homeodomain-like"/>
    <property type="match status" value="1"/>
</dbReference>
<dbReference type="InterPro" id="IPR002078">
    <property type="entry name" value="Sigma_54_int"/>
</dbReference>
<dbReference type="PROSITE" id="PS50110">
    <property type="entry name" value="RESPONSE_REGULATORY"/>
    <property type="match status" value="1"/>
</dbReference>
<dbReference type="PANTHER" id="PTHR32071:SF113">
    <property type="entry name" value="ALGINATE BIOSYNTHESIS TRANSCRIPTIONAL REGULATORY PROTEIN ALGB"/>
    <property type="match status" value="1"/>
</dbReference>
<keyword evidence="3" id="KW-0805">Transcription regulation</keyword>
<evidence type="ECO:0000256" key="5">
    <source>
        <dbReference type="ARBA" id="ARBA00023159"/>
    </source>
</evidence>
<dbReference type="InterPro" id="IPR058031">
    <property type="entry name" value="AAA_lid_NorR"/>
</dbReference>
<evidence type="ECO:0000313" key="11">
    <source>
        <dbReference type="Proteomes" id="UP000069205"/>
    </source>
</evidence>
<evidence type="ECO:0000256" key="7">
    <source>
        <dbReference type="PROSITE-ProRule" id="PRU00169"/>
    </source>
</evidence>
<dbReference type="FunFam" id="3.40.50.300:FF:000006">
    <property type="entry name" value="DNA-binding transcriptional regulator NtrC"/>
    <property type="match status" value="1"/>
</dbReference>
<evidence type="ECO:0000259" key="9">
    <source>
        <dbReference type="PROSITE" id="PS50110"/>
    </source>
</evidence>
<dbReference type="RefSeq" id="WP_053381690.1">
    <property type="nucleotide sequence ID" value="NZ_CP011801.1"/>
</dbReference>
<dbReference type="Gene3D" id="1.10.10.60">
    <property type="entry name" value="Homeodomain-like"/>
    <property type="match status" value="1"/>
</dbReference>
<dbReference type="SUPFAM" id="SSF52172">
    <property type="entry name" value="CheY-like"/>
    <property type="match status" value="1"/>
</dbReference>
<dbReference type="InterPro" id="IPR002197">
    <property type="entry name" value="HTH_Fis"/>
</dbReference>
<dbReference type="Gene3D" id="3.40.50.300">
    <property type="entry name" value="P-loop containing nucleotide triphosphate hydrolases"/>
    <property type="match status" value="1"/>
</dbReference>
<dbReference type="EMBL" id="CP011801">
    <property type="protein sequence ID" value="ALA60913.1"/>
    <property type="molecule type" value="Genomic_DNA"/>
</dbReference>
<feature type="domain" description="Sigma-54 factor interaction" evidence="8">
    <location>
        <begin position="154"/>
        <end position="383"/>
    </location>
</feature>
<dbReference type="InterPro" id="IPR003593">
    <property type="entry name" value="AAA+_ATPase"/>
</dbReference>
<dbReference type="STRING" id="42253.NITMOv2_4539"/>
<dbReference type="GO" id="GO:0000160">
    <property type="term" value="P:phosphorelay signal transduction system"/>
    <property type="evidence" value="ECO:0007669"/>
    <property type="project" value="InterPro"/>
</dbReference>
<dbReference type="Pfam" id="PF02954">
    <property type="entry name" value="HTH_8"/>
    <property type="match status" value="1"/>
</dbReference>
<dbReference type="PANTHER" id="PTHR32071">
    <property type="entry name" value="TRANSCRIPTIONAL REGULATORY PROTEIN"/>
    <property type="match status" value="1"/>
</dbReference>
<feature type="domain" description="Response regulatory" evidence="9">
    <location>
        <begin position="10"/>
        <end position="131"/>
    </location>
</feature>
<accession>A0A0K2GIZ2</accession>
<dbReference type="Proteomes" id="UP000069205">
    <property type="component" value="Chromosome"/>
</dbReference>
<feature type="modified residue" description="4-aspartylphosphate" evidence="7">
    <location>
        <position position="66"/>
    </location>
</feature>
<evidence type="ECO:0000256" key="6">
    <source>
        <dbReference type="ARBA" id="ARBA00023163"/>
    </source>
</evidence>
<dbReference type="GO" id="GO:0006355">
    <property type="term" value="P:regulation of DNA-templated transcription"/>
    <property type="evidence" value="ECO:0007669"/>
    <property type="project" value="InterPro"/>
</dbReference>
<dbReference type="FunFam" id="1.10.8.60:FF:000014">
    <property type="entry name" value="DNA-binding transcriptional regulator NtrC"/>
    <property type="match status" value="1"/>
</dbReference>
<keyword evidence="1" id="KW-0547">Nucleotide-binding</keyword>
<sequence>MPSLKEKTFTILLVEDNGGDVEMFLRTVEDELPRREDEDVELVIAARAEGGLKILQERRIDLVISDVRLPGMSGIELLQRIQAMDRRIPVIMVSWVDTVDIAVEAMRCGAFDYITKPFEKLDLAARIHRAMRISEILYRYEPDRRTEAPPVADFVGVSPAFQNVLAMIEAAAQVHSTALIIGETGTGKELIARAIHERSEQRNGPFQVVDCTTFTEGTADSELFGHVRGAFTGAVADKLGLIEHGVGGTVFLDEIGDLPLALQTKLLRVLEVGEVRAVGSVQSKKVSARFIAATNQELTEKVKRNEFRKDLFFRLNVMAIRVPPLRERTEDIPLIARHFIARYTKEFGKYVDNLHPSAVTELVAYPWPGNVRELRNVIERAVMLCKGDRISRNDVLGLLQFTDPGQGLQEDYLSLPYAKAKEKVLEEFSRRYIKAKLDHHQGNVTHAANEAGLPRSYFHEIMRRYLKDRDEV</sequence>
<dbReference type="InterPro" id="IPR001789">
    <property type="entry name" value="Sig_transdc_resp-reg_receiver"/>
</dbReference>
<reference evidence="10 11" key="1">
    <citation type="journal article" date="2015" name="Proc. Natl. Acad. Sci. U.S.A.">
        <title>Expanded metabolic versatility of ubiquitous nitrite-oxidizing bacteria from the genus Nitrospira.</title>
        <authorList>
            <person name="Koch H."/>
            <person name="Lucker S."/>
            <person name="Albertsen M."/>
            <person name="Kitzinger K."/>
            <person name="Herbold C."/>
            <person name="Spieck E."/>
            <person name="Nielsen P.H."/>
            <person name="Wagner M."/>
            <person name="Daims H."/>
        </authorList>
    </citation>
    <scope>NUCLEOTIDE SEQUENCE [LARGE SCALE GENOMIC DNA]</scope>
    <source>
        <strain evidence="10 11">NSP M-1</strain>
    </source>
</reference>
<evidence type="ECO:0000256" key="3">
    <source>
        <dbReference type="ARBA" id="ARBA00023015"/>
    </source>
</evidence>
<protein>
    <submittedName>
        <fullName evidence="10">Sigma54 dependent transcriptional regulator</fullName>
    </submittedName>
</protein>
<dbReference type="OrthoDB" id="9807827at2"/>
<evidence type="ECO:0000313" key="10">
    <source>
        <dbReference type="EMBL" id="ALA60913.1"/>
    </source>
</evidence>
<evidence type="ECO:0000256" key="4">
    <source>
        <dbReference type="ARBA" id="ARBA00023125"/>
    </source>
</evidence>
<dbReference type="Gene3D" id="1.10.8.60">
    <property type="match status" value="1"/>
</dbReference>